<dbReference type="Proteomes" id="UP000444980">
    <property type="component" value="Unassembled WGS sequence"/>
</dbReference>
<comment type="caution">
    <text evidence="1">The sequence shown here is derived from an EMBL/GenBank/DDBJ whole genome shotgun (WGS) entry which is preliminary data.</text>
</comment>
<keyword evidence="2" id="KW-1185">Reference proteome</keyword>
<proteinExistence type="predicted"/>
<dbReference type="EMBL" id="BJOU01000002">
    <property type="protein sequence ID" value="GED98612.1"/>
    <property type="molecule type" value="Genomic_DNA"/>
</dbReference>
<protein>
    <submittedName>
        <fullName evidence="1">Uncharacterized protein</fullName>
    </submittedName>
</protein>
<dbReference type="AlphaFoldDB" id="A0A7I9V0B0"/>
<evidence type="ECO:0000313" key="2">
    <source>
        <dbReference type="Proteomes" id="UP000444980"/>
    </source>
</evidence>
<accession>A0A7I9V0B0</accession>
<sequence>MKIDCESCPGRPTACGGCMMNVLVCADSSSYAGETPEAPSIAEQRADLLVAIANLRGAMLVTPAEAKAAIGRISPRQGQSSRGFLKLVEAG</sequence>
<reference evidence="2" key="1">
    <citation type="submission" date="2019-06" db="EMBL/GenBank/DDBJ databases">
        <title>Gordonia isolated from sludge of a wastewater treatment plant.</title>
        <authorList>
            <person name="Tamura T."/>
            <person name="Aoyama K."/>
            <person name="Kang Y."/>
            <person name="Saito S."/>
            <person name="Akiyama N."/>
            <person name="Yazawa K."/>
            <person name="Gonoi T."/>
            <person name="Mikami Y."/>
        </authorList>
    </citation>
    <scope>NUCLEOTIDE SEQUENCE [LARGE SCALE GENOMIC DNA]</scope>
    <source>
        <strain evidence="2">NBRC 107697</strain>
    </source>
</reference>
<gene>
    <name evidence="1" type="ORF">nbrc107697_26510</name>
</gene>
<evidence type="ECO:0000313" key="1">
    <source>
        <dbReference type="EMBL" id="GED98612.1"/>
    </source>
</evidence>
<name>A0A7I9V0B0_9ACTN</name>
<organism evidence="1 2">
    <name type="scientific">Gordonia crocea</name>
    <dbReference type="NCBI Taxonomy" id="589162"/>
    <lineage>
        <taxon>Bacteria</taxon>
        <taxon>Bacillati</taxon>
        <taxon>Actinomycetota</taxon>
        <taxon>Actinomycetes</taxon>
        <taxon>Mycobacteriales</taxon>
        <taxon>Gordoniaceae</taxon>
        <taxon>Gordonia</taxon>
    </lineage>
</organism>